<accession>Q6TMS5</accession>
<geneLocation type="plasmid" evidence="1">
    <name>pSCL2</name>
</geneLocation>
<evidence type="ECO:0000313" key="1">
    <source>
        <dbReference type="EMBL" id="AAQ93548.1"/>
    </source>
</evidence>
<proteinExistence type="predicted"/>
<accession>B5GQZ6</accession>
<dbReference type="AlphaFoldDB" id="Q6TMS5"/>
<keyword evidence="1" id="KW-0614">Plasmid</keyword>
<dbReference type="EMBL" id="AY392415">
    <property type="protein sequence ID" value="AAQ93548.1"/>
    <property type="molecule type" value="Genomic_DNA"/>
</dbReference>
<name>Q6TMS5_STRCL</name>
<organism evidence="1">
    <name type="scientific">Streptomyces clavuligerus</name>
    <dbReference type="NCBI Taxonomy" id="1901"/>
    <lineage>
        <taxon>Bacteria</taxon>
        <taxon>Bacillati</taxon>
        <taxon>Actinomycetota</taxon>
        <taxon>Actinomycetes</taxon>
        <taxon>Kitasatosporales</taxon>
        <taxon>Streptomycetaceae</taxon>
        <taxon>Streptomyces</taxon>
    </lineage>
</organism>
<reference evidence="1" key="1">
    <citation type="submission" date="2003-09" db="EMBL/GenBank/DDBJ databases">
        <title>Characterization of pSCL2, a giant linear plasmid in Streptomyces clavuligerus.</title>
        <authorList>
            <person name="Wu W."/>
            <person name="Roy K.L."/>
        </authorList>
    </citation>
    <scope>NUCLEOTIDE SEQUENCE</scope>
    <source>
        <plasmid evidence="1">pSCL2</plasmid>
    </source>
</reference>
<sequence>MLLDRFTTVLLVPVRQLWSAPELQSAMNSWPKLALRHWSADSLYSW</sequence>
<gene>
    <name evidence="1" type="ORF">pSCL2.5.424.8</name>
</gene>
<protein>
    <submittedName>
        <fullName evidence="1">Uncharacterized protein</fullName>
    </submittedName>
</protein>